<feature type="compositionally biased region" description="Acidic residues" evidence="10">
    <location>
        <begin position="115"/>
        <end position="130"/>
    </location>
</feature>
<dbReference type="InterPro" id="IPR002350">
    <property type="entry name" value="Kazal_dom"/>
</dbReference>
<feature type="compositionally biased region" description="Basic residues" evidence="10">
    <location>
        <begin position="216"/>
        <end position="228"/>
    </location>
</feature>
<dbReference type="Pfam" id="PF10591">
    <property type="entry name" value="SPARC_Ca_bdg"/>
    <property type="match status" value="1"/>
</dbReference>
<gene>
    <name evidence="13" type="primary">SPARCL1</name>
</gene>
<dbReference type="SMART" id="SM00280">
    <property type="entry name" value="KAZAL"/>
    <property type="match status" value="1"/>
</dbReference>
<dbReference type="FunFam" id="3.30.60.30:FF:000004">
    <property type="entry name" value="SPARC isoform 1"/>
    <property type="match status" value="1"/>
</dbReference>
<comment type="similarity">
    <text evidence="2">Belongs to the SPARC family.</text>
</comment>
<dbReference type="PROSITE" id="PS51465">
    <property type="entry name" value="KAZAL_2"/>
    <property type="match status" value="1"/>
</dbReference>
<dbReference type="Proteomes" id="UP000694580">
    <property type="component" value="Chromosome 4"/>
</dbReference>
<dbReference type="SUPFAM" id="SSF100895">
    <property type="entry name" value="Kazal-type serine protease inhibitors"/>
    <property type="match status" value="1"/>
</dbReference>
<keyword evidence="6" id="KW-0732">Signal</keyword>
<dbReference type="PANTHER" id="PTHR13866">
    <property type="entry name" value="SPARC OSTEONECTIN"/>
    <property type="match status" value="1"/>
</dbReference>
<dbReference type="PROSITE" id="PS00613">
    <property type="entry name" value="OSTEONECTIN_2"/>
    <property type="match status" value="1"/>
</dbReference>
<keyword evidence="4" id="KW-0272">Extracellular matrix</keyword>
<dbReference type="Ensembl" id="ENSDCDT00010034107.1">
    <property type="protein sequence ID" value="ENSDCDP00010027613.1"/>
    <property type="gene ID" value="ENSDCDG00010017404.1"/>
</dbReference>
<evidence type="ECO:0000256" key="4">
    <source>
        <dbReference type="ARBA" id="ARBA00022530"/>
    </source>
</evidence>
<dbReference type="FunFam" id="1.10.238.10:FF:000068">
    <property type="entry name" value="SPARC isoform 1"/>
    <property type="match status" value="1"/>
</dbReference>
<dbReference type="Pfam" id="PF09289">
    <property type="entry name" value="FOLN"/>
    <property type="match status" value="1"/>
</dbReference>
<dbReference type="PANTHER" id="PTHR13866:SF25">
    <property type="entry name" value="SPARC-LIKE 1"/>
    <property type="match status" value="1"/>
</dbReference>
<dbReference type="PROSITE" id="PS00018">
    <property type="entry name" value="EF_HAND_1"/>
    <property type="match status" value="1"/>
</dbReference>
<evidence type="ECO:0000259" key="12">
    <source>
        <dbReference type="PROSITE" id="PS51465"/>
    </source>
</evidence>
<dbReference type="InterPro" id="IPR001999">
    <property type="entry name" value="Osteonectin_CS"/>
</dbReference>
<keyword evidence="9" id="KW-0325">Glycoprotein</keyword>
<dbReference type="Pfam" id="PF00050">
    <property type="entry name" value="Kazal_1"/>
    <property type="match status" value="1"/>
</dbReference>
<evidence type="ECO:0000256" key="1">
    <source>
        <dbReference type="ARBA" id="ARBA00004498"/>
    </source>
</evidence>
<feature type="compositionally biased region" description="Acidic residues" evidence="10">
    <location>
        <begin position="52"/>
        <end position="80"/>
    </location>
</feature>
<sequence>MEKDESSTAVLLSEEELVHLLQGSEEEKGMQENQEEEGMESDEKEEERNEDAIVEDEERKEETEDGEVATEGGEDAEENSQTESLTREASDREVEQESEKSDLAKIRVPVNDKEEDRDETEKNEEEDEGEIPTIMEDYDSQSASEDTERIQNLENRENKDQSTAEHNPPDNNNEQEENSQGNLQESKTSGDVGVAPLTGRGDDKEENDMNESFSHTKGKRRKQKKNQRKSKDQLQNDQPMSSEVTLTEGAEMDESVDNKATKVKRKKSGKWVTHPMAQHRSLECTIWEIHPTTDLEFNPIKFNKIKKKEAKWAIVHMCVITNMNTCWLFTFHLDPCDAVRCKRGKVCKLTKEERPVCVCQEPSDCPASVHDLDHVCGTDNKTYDTSCELFATKCILEGTKRGNKLHLEYTGACKFIAPCQRSELVQFPLRMRDWLKNVLLQLYEQDTVASGFLTSKQRARVQKIYESERRLHAGDHSIELLVRDFEKNYPMYIYPVHWQFAQMDQHPPDHFLSHSELAPLRVPLVPMEHCTSDFFQECDADKDKQVSFKEWCHCFGIKEEDMDTHLLF</sequence>
<keyword evidence="5" id="KW-0479">Metal-binding</keyword>
<feature type="domain" description="EF-hand" evidence="11">
    <location>
        <begin position="526"/>
        <end position="561"/>
    </location>
</feature>
<dbReference type="InterPro" id="IPR003645">
    <property type="entry name" value="Fol_N"/>
</dbReference>
<reference evidence="13" key="2">
    <citation type="submission" date="2025-08" db="UniProtKB">
        <authorList>
            <consortium name="Ensembl"/>
        </authorList>
    </citation>
    <scope>IDENTIFICATION</scope>
</reference>
<evidence type="ECO:0000256" key="7">
    <source>
        <dbReference type="ARBA" id="ARBA00022837"/>
    </source>
</evidence>
<dbReference type="InterPro" id="IPR036058">
    <property type="entry name" value="Kazal_dom_sf"/>
</dbReference>
<dbReference type="SMART" id="SM00274">
    <property type="entry name" value="FOLN"/>
    <property type="match status" value="1"/>
</dbReference>
<proteinExistence type="inferred from homology"/>
<dbReference type="Gene3D" id="3.30.60.30">
    <property type="match status" value="1"/>
</dbReference>
<feature type="region of interest" description="Disordered" evidence="10">
    <location>
        <begin position="1"/>
        <end position="272"/>
    </location>
</feature>
<feature type="compositionally biased region" description="Polar residues" evidence="10">
    <location>
        <begin position="235"/>
        <end position="245"/>
    </location>
</feature>
<dbReference type="AlphaFoldDB" id="A0AAY4C3E8"/>
<evidence type="ECO:0000256" key="8">
    <source>
        <dbReference type="ARBA" id="ARBA00023157"/>
    </source>
</evidence>
<name>A0AAY4C3E8_9TELE</name>
<evidence type="ECO:0000256" key="10">
    <source>
        <dbReference type="SAM" id="MobiDB-lite"/>
    </source>
</evidence>
<dbReference type="GO" id="GO:0005518">
    <property type="term" value="F:collagen binding"/>
    <property type="evidence" value="ECO:0007669"/>
    <property type="project" value="TreeGrafter"/>
</dbReference>
<evidence type="ECO:0000256" key="6">
    <source>
        <dbReference type="ARBA" id="ARBA00022729"/>
    </source>
</evidence>
<keyword evidence="8" id="KW-1015">Disulfide bond</keyword>
<keyword evidence="14" id="KW-1185">Reference proteome</keyword>
<evidence type="ECO:0000313" key="14">
    <source>
        <dbReference type="Proteomes" id="UP000694580"/>
    </source>
</evidence>
<dbReference type="InterPro" id="IPR015369">
    <property type="entry name" value="Follistatin/Osteonectin_EGF"/>
</dbReference>
<evidence type="ECO:0000256" key="9">
    <source>
        <dbReference type="ARBA" id="ARBA00023180"/>
    </source>
</evidence>
<reference evidence="13 14" key="1">
    <citation type="submission" date="2020-06" db="EMBL/GenBank/DDBJ databases">
        <authorList>
            <consortium name="Wellcome Sanger Institute Data Sharing"/>
        </authorList>
    </citation>
    <scope>NUCLEOTIDE SEQUENCE [LARGE SCALE GENOMIC DNA]</scope>
</reference>
<evidence type="ECO:0000256" key="3">
    <source>
        <dbReference type="ARBA" id="ARBA00022525"/>
    </source>
</evidence>
<keyword evidence="7" id="KW-0106">Calcium</keyword>
<feature type="compositionally biased region" description="Basic and acidic residues" evidence="10">
    <location>
        <begin position="85"/>
        <end position="114"/>
    </location>
</feature>
<feature type="domain" description="Kazal-like" evidence="12">
    <location>
        <begin position="358"/>
        <end position="415"/>
    </location>
</feature>
<dbReference type="InterPro" id="IPR018247">
    <property type="entry name" value="EF_Hand_1_Ca_BS"/>
</dbReference>
<dbReference type="InterPro" id="IPR019577">
    <property type="entry name" value="SPARC/Testican_Ca-bd-dom"/>
</dbReference>
<dbReference type="GO" id="GO:0005615">
    <property type="term" value="C:extracellular space"/>
    <property type="evidence" value="ECO:0007669"/>
    <property type="project" value="InterPro"/>
</dbReference>
<protein>
    <recommendedName>
        <fullName evidence="15">Kazal-like domain-containing protein</fullName>
    </recommendedName>
</protein>
<organism evidence="13 14">
    <name type="scientific">Denticeps clupeoides</name>
    <name type="common">denticle herring</name>
    <dbReference type="NCBI Taxonomy" id="299321"/>
    <lineage>
        <taxon>Eukaryota</taxon>
        <taxon>Metazoa</taxon>
        <taxon>Chordata</taxon>
        <taxon>Craniata</taxon>
        <taxon>Vertebrata</taxon>
        <taxon>Euteleostomi</taxon>
        <taxon>Actinopterygii</taxon>
        <taxon>Neopterygii</taxon>
        <taxon>Teleostei</taxon>
        <taxon>Clupei</taxon>
        <taxon>Clupeiformes</taxon>
        <taxon>Denticipitoidei</taxon>
        <taxon>Denticipitidae</taxon>
        <taxon>Denticeps</taxon>
    </lineage>
</organism>
<evidence type="ECO:0008006" key="15">
    <source>
        <dbReference type="Google" id="ProtNLM"/>
    </source>
</evidence>
<accession>A0AAY4C3E8</accession>
<dbReference type="PROSITE" id="PS50222">
    <property type="entry name" value="EF_HAND_2"/>
    <property type="match status" value="1"/>
</dbReference>
<dbReference type="GO" id="GO:0005509">
    <property type="term" value="F:calcium ion binding"/>
    <property type="evidence" value="ECO:0007669"/>
    <property type="project" value="InterPro"/>
</dbReference>
<reference evidence="13" key="3">
    <citation type="submission" date="2025-09" db="UniProtKB">
        <authorList>
            <consortium name="Ensembl"/>
        </authorList>
    </citation>
    <scope>IDENTIFICATION</scope>
</reference>
<evidence type="ECO:0000313" key="13">
    <source>
        <dbReference type="Ensembl" id="ENSDCDP00010027613.1"/>
    </source>
</evidence>
<keyword evidence="3" id="KW-0964">Secreted</keyword>
<evidence type="ECO:0000259" key="11">
    <source>
        <dbReference type="PROSITE" id="PS50222"/>
    </source>
</evidence>
<evidence type="ECO:0000256" key="2">
    <source>
        <dbReference type="ARBA" id="ARBA00006404"/>
    </source>
</evidence>
<dbReference type="InterPro" id="IPR011992">
    <property type="entry name" value="EF-hand-dom_pair"/>
</dbReference>
<feature type="compositionally biased region" description="Acidic residues" evidence="10">
    <location>
        <begin position="33"/>
        <end position="45"/>
    </location>
</feature>
<dbReference type="GO" id="GO:0050840">
    <property type="term" value="F:extracellular matrix binding"/>
    <property type="evidence" value="ECO:0007669"/>
    <property type="project" value="TreeGrafter"/>
</dbReference>
<comment type="subcellular location">
    <subcellularLocation>
        <location evidence="1">Secreted</location>
        <location evidence="1">Extracellular space</location>
        <location evidence="1">Extracellular matrix</location>
    </subcellularLocation>
</comment>
<dbReference type="InterPro" id="IPR002048">
    <property type="entry name" value="EF_hand_dom"/>
</dbReference>
<dbReference type="SUPFAM" id="SSF47473">
    <property type="entry name" value="EF-hand"/>
    <property type="match status" value="1"/>
</dbReference>
<dbReference type="Gene3D" id="1.10.238.10">
    <property type="entry name" value="EF-hand"/>
    <property type="match status" value="1"/>
</dbReference>
<dbReference type="GeneTree" id="ENSGT00510000046787"/>
<evidence type="ECO:0000256" key="5">
    <source>
        <dbReference type="ARBA" id="ARBA00022723"/>
    </source>
</evidence>
<feature type="compositionally biased region" description="Basic and acidic residues" evidence="10">
    <location>
        <begin position="146"/>
        <end position="163"/>
    </location>
</feature>